<keyword evidence="4" id="KW-1185">Reference proteome</keyword>
<evidence type="ECO:0000256" key="1">
    <source>
        <dbReference type="SAM" id="SignalP"/>
    </source>
</evidence>
<evidence type="ECO:0000313" key="3">
    <source>
        <dbReference type="EMBL" id="CAL1526880.1"/>
    </source>
</evidence>
<feature type="domain" description="Ig-like" evidence="2">
    <location>
        <begin position="19"/>
        <end position="97"/>
    </location>
</feature>
<dbReference type="PROSITE" id="PS51257">
    <property type="entry name" value="PROKAR_LIPOPROTEIN"/>
    <property type="match status" value="1"/>
</dbReference>
<evidence type="ECO:0000259" key="2">
    <source>
        <dbReference type="PROSITE" id="PS50835"/>
    </source>
</evidence>
<dbReference type="PROSITE" id="PS50835">
    <property type="entry name" value="IG_LIKE"/>
    <property type="match status" value="1"/>
</dbReference>
<evidence type="ECO:0000313" key="4">
    <source>
        <dbReference type="Proteomes" id="UP001497497"/>
    </source>
</evidence>
<comment type="caution">
    <text evidence="3">The sequence shown here is derived from an EMBL/GenBank/DDBJ whole genome shotgun (WGS) entry which is preliminary data.</text>
</comment>
<dbReference type="SUPFAM" id="SSF48726">
    <property type="entry name" value="Immunoglobulin"/>
    <property type="match status" value="1"/>
</dbReference>
<dbReference type="Pfam" id="PF13895">
    <property type="entry name" value="Ig_2"/>
    <property type="match status" value="1"/>
</dbReference>
<proteinExistence type="predicted"/>
<organism evidence="3 4">
    <name type="scientific">Lymnaea stagnalis</name>
    <name type="common">Great pond snail</name>
    <name type="synonym">Helix stagnalis</name>
    <dbReference type="NCBI Taxonomy" id="6523"/>
    <lineage>
        <taxon>Eukaryota</taxon>
        <taxon>Metazoa</taxon>
        <taxon>Spiralia</taxon>
        <taxon>Lophotrochozoa</taxon>
        <taxon>Mollusca</taxon>
        <taxon>Gastropoda</taxon>
        <taxon>Heterobranchia</taxon>
        <taxon>Euthyneura</taxon>
        <taxon>Panpulmonata</taxon>
        <taxon>Hygrophila</taxon>
        <taxon>Lymnaeoidea</taxon>
        <taxon>Lymnaeidae</taxon>
        <taxon>Lymnaea</taxon>
    </lineage>
</organism>
<keyword evidence="1" id="KW-0732">Signal</keyword>
<dbReference type="InterPro" id="IPR013783">
    <property type="entry name" value="Ig-like_fold"/>
</dbReference>
<dbReference type="InterPro" id="IPR036179">
    <property type="entry name" value="Ig-like_dom_sf"/>
</dbReference>
<dbReference type="EMBL" id="CAXITT010000010">
    <property type="protein sequence ID" value="CAL1526880.1"/>
    <property type="molecule type" value="Genomic_DNA"/>
</dbReference>
<name>A0AAV2GZP3_LYMST</name>
<dbReference type="InterPro" id="IPR007110">
    <property type="entry name" value="Ig-like_dom"/>
</dbReference>
<dbReference type="AlphaFoldDB" id="A0AAV2GZP3"/>
<feature type="chain" id="PRO_5043528007" description="Ig-like domain-containing protein" evidence="1">
    <location>
        <begin position="18"/>
        <end position="169"/>
    </location>
</feature>
<dbReference type="Gene3D" id="2.60.40.10">
    <property type="entry name" value="Immunoglobulins"/>
    <property type="match status" value="1"/>
</dbReference>
<dbReference type="Proteomes" id="UP001497497">
    <property type="component" value="Unassembled WGS sequence"/>
</dbReference>
<accession>A0AAV2GZP3</accession>
<feature type="signal peptide" evidence="1">
    <location>
        <begin position="1"/>
        <end position="17"/>
    </location>
</feature>
<gene>
    <name evidence="3" type="ORF">GSLYS_00001057001</name>
</gene>
<sequence length="169" mass="18411">MKLLFVGIMLVAASCAANPVIQLNRTIYNGGDYELKCEYADTTNETTFSWQKDGVDTNETSDTFQIQDACGEKHNGNYTCMVTNGEANSTSDTYHLVVIFVPGKRCQTNEDCDGIGYKKQCNTTEPPRCLCADGYRPHLDQCQGISGASTVIGSLALLFVALVSSRIVN</sequence>
<protein>
    <recommendedName>
        <fullName evidence="2">Ig-like domain-containing protein</fullName>
    </recommendedName>
</protein>
<reference evidence="3 4" key="1">
    <citation type="submission" date="2024-04" db="EMBL/GenBank/DDBJ databases">
        <authorList>
            <consortium name="Genoscope - CEA"/>
            <person name="William W."/>
        </authorList>
    </citation>
    <scope>NUCLEOTIDE SEQUENCE [LARGE SCALE GENOMIC DNA]</scope>
</reference>